<dbReference type="KEGG" id="gax:Pan161_45820"/>
<reference evidence="1 2" key="1">
    <citation type="submission" date="2019-02" db="EMBL/GenBank/DDBJ databases">
        <title>Deep-cultivation of Planctomycetes and their phenomic and genomic characterization uncovers novel biology.</title>
        <authorList>
            <person name="Wiegand S."/>
            <person name="Jogler M."/>
            <person name="Boedeker C."/>
            <person name="Pinto D."/>
            <person name="Vollmers J."/>
            <person name="Rivas-Marin E."/>
            <person name="Kohn T."/>
            <person name="Peeters S.H."/>
            <person name="Heuer A."/>
            <person name="Rast P."/>
            <person name="Oberbeckmann S."/>
            <person name="Bunk B."/>
            <person name="Jeske O."/>
            <person name="Meyerdierks A."/>
            <person name="Storesund J.E."/>
            <person name="Kallscheuer N."/>
            <person name="Luecker S."/>
            <person name="Lage O.M."/>
            <person name="Pohl T."/>
            <person name="Merkel B.J."/>
            <person name="Hornburger P."/>
            <person name="Mueller R.-W."/>
            <person name="Bruemmer F."/>
            <person name="Labrenz M."/>
            <person name="Spormann A.M."/>
            <person name="Op den Camp H."/>
            <person name="Overmann J."/>
            <person name="Amann R."/>
            <person name="Jetten M.S.M."/>
            <person name="Mascher T."/>
            <person name="Medema M.H."/>
            <person name="Devos D.P."/>
            <person name="Kaster A.-K."/>
            <person name="Ovreas L."/>
            <person name="Rohde M."/>
            <person name="Galperin M.Y."/>
            <person name="Jogler C."/>
        </authorList>
    </citation>
    <scope>NUCLEOTIDE SEQUENCE [LARGE SCALE GENOMIC DNA]</scope>
    <source>
        <strain evidence="1 2">Pan161</strain>
    </source>
</reference>
<proteinExistence type="predicted"/>
<dbReference type="EMBL" id="CP036343">
    <property type="protein sequence ID" value="QDT92911.1"/>
    <property type="molecule type" value="Genomic_DNA"/>
</dbReference>
<gene>
    <name evidence="1" type="ORF">Pan161_45820</name>
</gene>
<dbReference type="PROSITE" id="PS51257">
    <property type="entry name" value="PROKAR_LIPOPROTEIN"/>
    <property type="match status" value="1"/>
</dbReference>
<protein>
    <submittedName>
        <fullName evidence="1">Uncharacterized protein</fullName>
    </submittedName>
</protein>
<accession>A0A517VIT1</accession>
<dbReference type="Proteomes" id="UP000316855">
    <property type="component" value="Chromosome"/>
</dbReference>
<dbReference type="RefSeq" id="WP_197995463.1">
    <property type="nucleotide sequence ID" value="NZ_CP036343.1"/>
</dbReference>
<evidence type="ECO:0000313" key="1">
    <source>
        <dbReference type="EMBL" id="QDT92911.1"/>
    </source>
</evidence>
<name>A0A517VIT1_9PLAN</name>
<dbReference type="AlphaFoldDB" id="A0A517VIT1"/>
<evidence type="ECO:0000313" key="2">
    <source>
        <dbReference type="Proteomes" id="UP000316855"/>
    </source>
</evidence>
<keyword evidence="2" id="KW-1185">Reference proteome</keyword>
<sequence>MMRYILSILMLTCVTTFLQGCGGEEAPPEETFNEMDQLDPAEEAAAQKKAMQQN</sequence>
<organism evidence="1 2">
    <name type="scientific">Gimesia algae</name>
    <dbReference type="NCBI Taxonomy" id="2527971"/>
    <lineage>
        <taxon>Bacteria</taxon>
        <taxon>Pseudomonadati</taxon>
        <taxon>Planctomycetota</taxon>
        <taxon>Planctomycetia</taxon>
        <taxon>Planctomycetales</taxon>
        <taxon>Planctomycetaceae</taxon>
        <taxon>Gimesia</taxon>
    </lineage>
</organism>